<feature type="transmembrane region" description="Helical" evidence="1">
    <location>
        <begin position="51"/>
        <end position="76"/>
    </location>
</feature>
<evidence type="ECO:0000313" key="3">
    <source>
        <dbReference type="Proteomes" id="UP000024332"/>
    </source>
</evidence>
<feature type="transmembrane region" description="Helical" evidence="1">
    <location>
        <begin position="112"/>
        <end position="133"/>
    </location>
</feature>
<name>A0A031LU08_9CREN</name>
<comment type="caution">
    <text evidence="2">The sequence shown here is derived from an EMBL/GenBank/DDBJ whole genome shotgun (WGS) entry which is preliminary data.</text>
</comment>
<sequence length="135" mass="14550">MESKGILGKVNRNTPVLISAAIEEIILMGAFVAGITALLNDQFPITASWMAALLSAHLSFAVLSGLGGVLLFVVTYLSDRKDLFYLGLINVIFIGIAAANGLMFYATYNYDYSYTMAISFIFAIICTSGCIAWSI</sequence>
<feature type="transmembrane region" description="Helical" evidence="1">
    <location>
        <begin position="83"/>
        <end position="106"/>
    </location>
</feature>
<keyword evidence="1" id="KW-1133">Transmembrane helix</keyword>
<dbReference type="RefSeq" id="WP_048098699.1">
    <property type="nucleotide sequence ID" value="NZ_JFZT01000016.1"/>
</dbReference>
<gene>
    <name evidence="2" type="ORF">CM19_01835</name>
</gene>
<dbReference type="Proteomes" id="UP000024332">
    <property type="component" value="Unassembled WGS sequence"/>
</dbReference>
<keyword evidence="1" id="KW-0812">Transmembrane</keyword>
<dbReference type="EMBL" id="JFZT01000016">
    <property type="protein sequence ID" value="EZQ11245.1"/>
    <property type="molecule type" value="Genomic_DNA"/>
</dbReference>
<accession>A0A031LU08</accession>
<keyword evidence="3" id="KW-1185">Reference proteome</keyword>
<evidence type="ECO:0000313" key="2">
    <source>
        <dbReference type="EMBL" id="EZQ11245.1"/>
    </source>
</evidence>
<evidence type="ECO:0000256" key="1">
    <source>
        <dbReference type="SAM" id="Phobius"/>
    </source>
</evidence>
<organism evidence="2 3">
    <name type="scientific">Candidatus Acidianus copahuensis</name>
    <dbReference type="NCBI Taxonomy" id="1160895"/>
    <lineage>
        <taxon>Archaea</taxon>
        <taxon>Thermoproteota</taxon>
        <taxon>Thermoprotei</taxon>
        <taxon>Sulfolobales</taxon>
        <taxon>Sulfolobaceae</taxon>
        <taxon>Acidianus</taxon>
    </lineage>
</organism>
<proteinExistence type="predicted"/>
<reference evidence="2 3" key="1">
    <citation type="submission" date="2014-03" db="EMBL/GenBank/DDBJ databases">
        <title>Draft genome sequence of the novel thermoacidophilic archaea Acidianus copahuensis ALE1 strain, isolated from Copahue volcanic area in Neuquen Argentina.</title>
        <authorList>
            <person name="Urbieta M.S."/>
            <person name="Rascovan N."/>
            <person name="Castro C."/>
            <person name="Revale S."/>
            <person name="Giaveno M.A."/>
            <person name="Vazquez M.P."/>
            <person name="Donati E.R."/>
        </authorList>
    </citation>
    <scope>NUCLEOTIDE SEQUENCE [LARGE SCALE GENOMIC DNA]</scope>
    <source>
        <strain evidence="2 3">ALE1</strain>
    </source>
</reference>
<dbReference type="AlphaFoldDB" id="A0A031LU08"/>
<protein>
    <submittedName>
        <fullName evidence="2">Uncharacterized protein</fullName>
    </submittedName>
</protein>
<dbReference type="OrthoDB" id="36910at2157"/>
<feature type="transmembrane region" description="Helical" evidence="1">
    <location>
        <begin position="16"/>
        <end position="39"/>
    </location>
</feature>
<keyword evidence="1" id="KW-0472">Membrane</keyword>